<evidence type="ECO:0000313" key="1">
    <source>
        <dbReference type="EnsemblPlants" id="Bo7g075210.1"/>
    </source>
</evidence>
<dbReference type="EnsemblPlants" id="Bo7g075210.1">
    <property type="protein sequence ID" value="Bo7g075210.1"/>
    <property type="gene ID" value="Bo7g075210"/>
</dbReference>
<proteinExistence type="predicted"/>
<dbReference type="SUPFAM" id="SSF53098">
    <property type="entry name" value="Ribonuclease H-like"/>
    <property type="match status" value="1"/>
</dbReference>
<dbReference type="Gramene" id="Bo7g075210.1">
    <property type="protein sequence ID" value="Bo7g075210.1"/>
    <property type="gene ID" value="Bo7g075210"/>
</dbReference>
<dbReference type="AlphaFoldDB" id="A0A0D3D9G1"/>
<dbReference type="eggNOG" id="KOG0017">
    <property type="taxonomic scope" value="Eukaryota"/>
</dbReference>
<evidence type="ECO:0000313" key="2">
    <source>
        <dbReference type="Proteomes" id="UP000032141"/>
    </source>
</evidence>
<sequence length="97" mass="11126">MIYVHHMQSDGQTEVTNRTLGDMLHCLVMDNIKSWDSVLCKVEFAHNYAVNINPTHEHGQAVDLVANIYSLHTQVHDNLQLSSAKYKVSADRHRHDM</sequence>
<dbReference type="InterPro" id="IPR012337">
    <property type="entry name" value="RNaseH-like_sf"/>
</dbReference>
<reference evidence="1 2" key="1">
    <citation type="journal article" date="2014" name="Genome Biol.">
        <title>Transcriptome and methylome profiling reveals relics of genome dominance in the mesopolyploid Brassica oleracea.</title>
        <authorList>
            <person name="Parkin I.A."/>
            <person name="Koh C."/>
            <person name="Tang H."/>
            <person name="Robinson S.J."/>
            <person name="Kagale S."/>
            <person name="Clarke W.E."/>
            <person name="Town C.D."/>
            <person name="Nixon J."/>
            <person name="Krishnakumar V."/>
            <person name="Bidwell S.L."/>
            <person name="Denoeud F."/>
            <person name="Belcram H."/>
            <person name="Links M.G."/>
            <person name="Just J."/>
            <person name="Clarke C."/>
            <person name="Bender T."/>
            <person name="Huebert T."/>
            <person name="Mason A.S."/>
            <person name="Pires J.C."/>
            <person name="Barker G."/>
            <person name="Moore J."/>
            <person name="Walley P.G."/>
            <person name="Manoli S."/>
            <person name="Batley J."/>
            <person name="Edwards D."/>
            <person name="Nelson M.N."/>
            <person name="Wang X."/>
            <person name="Paterson A.H."/>
            <person name="King G."/>
            <person name="Bancroft I."/>
            <person name="Chalhoub B."/>
            <person name="Sharpe A.G."/>
        </authorList>
    </citation>
    <scope>NUCLEOTIDE SEQUENCE</scope>
    <source>
        <strain evidence="1 2">cv. TO1000</strain>
    </source>
</reference>
<reference evidence="1" key="2">
    <citation type="submission" date="2015-03" db="UniProtKB">
        <authorList>
            <consortium name="EnsemblPlants"/>
        </authorList>
    </citation>
    <scope>IDENTIFICATION</scope>
</reference>
<dbReference type="InterPro" id="IPR036397">
    <property type="entry name" value="RNaseH_sf"/>
</dbReference>
<organism evidence="1 2">
    <name type="scientific">Brassica oleracea var. oleracea</name>
    <dbReference type="NCBI Taxonomy" id="109376"/>
    <lineage>
        <taxon>Eukaryota</taxon>
        <taxon>Viridiplantae</taxon>
        <taxon>Streptophyta</taxon>
        <taxon>Embryophyta</taxon>
        <taxon>Tracheophyta</taxon>
        <taxon>Spermatophyta</taxon>
        <taxon>Magnoliopsida</taxon>
        <taxon>eudicotyledons</taxon>
        <taxon>Gunneridae</taxon>
        <taxon>Pentapetalae</taxon>
        <taxon>rosids</taxon>
        <taxon>malvids</taxon>
        <taxon>Brassicales</taxon>
        <taxon>Brassicaceae</taxon>
        <taxon>Brassiceae</taxon>
        <taxon>Brassica</taxon>
    </lineage>
</organism>
<keyword evidence="2" id="KW-1185">Reference proteome</keyword>
<dbReference type="Proteomes" id="UP000032141">
    <property type="component" value="Chromosome C7"/>
</dbReference>
<protein>
    <submittedName>
        <fullName evidence="1">Uncharacterized protein</fullName>
    </submittedName>
</protein>
<dbReference type="Gene3D" id="3.30.420.10">
    <property type="entry name" value="Ribonuclease H-like superfamily/Ribonuclease H"/>
    <property type="match status" value="1"/>
</dbReference>
<name>A0A0D3D9G1_BRAOL</name>
<accession>A0A0D3D9G1</accession>
<dbReference type="HOGENOM" id="CLU_2349677_0_0_1"/>
<dbReference type="GO" id="GO:0003676">
    <property type="term" value="F:nucleic acid binding"/>
    <property type="evidence" value="ECO:0007669"/>
    <property type="project" value="InterPro"/>
</dbReference>